<evidence type="ECO:0000256" key="3">
    <source>
        <dbReference type="ARBA" id="ARBA00022692"/>
    </source>
</evidence>
<reference evidence="7" key="1">
    <citation type="submission" date="2022-04" db="EMBL/GenBank/DDBJ databases">
        <title>Hymenobacter sp. isolated from the air.</title>
        <authorList>
            <person name="Won M."/>
            <person name="Lee C.-M."/>
            <person name="Woen H.-Y."/>
            <person name="Kwon S.-W."/>
        </authorList>
    </citation>
    <scope>NUCLEOTIDE SEQUENCE</scope>
    <source>
        <strain evidence="7">5116S-3</strain>
    </source>
</reference>
<organism evidence="7 8">
    <name type="scientific">Hymenobacter cellulosilyticus</name>
    <dbReference type="NCBI Taxonomy" id="2932248"/>
    <lineage>
        <taxon>Bacteria</taxon>
        <taxon>Pseudomonadati</taxon>
        <taxon>Bacteroidota</taxon>
        <taxon>Cytophagia</taxon>
        <taxon>Cytophagales</taxon>
        <taxon>Hymenobacteraceae</taxon>
        <taxon>Hymenobacter</taxon>
    </lineage>
</organism>
<dbReference type="SUPFAM" id="SSF103473">
    <property type="entry name" value="MFS general substrate transporter"/>
    <property type="match status" value="1"/>
</dbReference>
<dbReference type="AlphaFoldDB" id="A0A8T9QEU3"/>
<feature type="transmembrane region" description="Helical" evidence="6">
    <location>
        <begin position="60"/>
        <end position="81"/>
    </location>
</feature>
<keyword evidence="4 6" id="KW-1133">Transmembrane helix</keyword>
<proteinExistence type="predicted"/>
<comment type="subcellular location">
    <subcellularLocation>
        <location evidence="1">Membrane</location>
        <topology evidence="1">Multi-pass membrane protein</topology>
    </subcellularLocation>
</comment>
<gene>
    <name evidence="7" type="ORF">MUN79_05175</name>
</gene>
<dbReference type="InterPro" id="IPR036259">
    <property type="entry name" value="MFS_trans_sf"/>
</dbReference>
<name>A0A8T9QEU3_9BACT</name>
<evidence type="ECO:0000313" key="7">
    <source>
        <dbReference type="EMBL" id="UOQ73353.1"/>
    </source>
</evidence>
<dbReference type="EMBL" id="CP095046">
    <property type="protein sequence ID" value="UOQ73353.1"/>
    <property type="molecule type" value="Genomic_DNA"/>
</dbReference>
<keyword evidence="8" id="KW-1185">Reference proteome</keyword>
<evidence type="ECO:0000256" key="4">
    <source>
        <dbReference type="ARBA" id="ARBA00022989"/>
    </source>
</evidence>
<dbReference type="RefSeq" id="WP_244676707.1">
    <property type="nucleotide sequence ID" value="NZ_CP095046.1"/>
</dbReference>
<dbReference type="KEGG" id="hcu:MUN79_05175"/>
<evidence type="ECO:0000256" key="1">
    <source>
        <dbReference type="ARBA" id="ARBA00004141"/>
    </source>
</evidence>
<keyword evidence="5 6" id="KW-0472">Membrane</keyword>
<dbReference type="GO" id="GO:0016020">
    <property type="term" value="C:membrane"/>
    <property type="evidence" value="ECO:0007669"/>
    <property type="project" value="UniProtKB-SubCell"/>
</dbReference>
<keyword evidence="3 6" id="KW-0812">Transmembrane</keyword>
<sequence length="180" mass="20214">MKWAFYAGGVAFILAVMYTVFTSTETPPADMEEFRRENAQVGILDGLKESFMGIFQMPTAMRQLAIVQFFTWFALFSMWIYSTNAVTSNIYNMKVDAGLYSRITGFVDAETSRATDAKTKKELAALQTDIKEINQFQAAQPTKILTLNLANYYVSHAQPTAADKAELQRVQKQYNDGPTG</sequence>
<evidence type="ECO:0000256" key="5">
    <source>
        <dbReference type="ARBA" id="ARBA00023136"/>
    </source>
</evidence>
<protein>
    <submittedName>
        <fullName evidence="7">Uncharacterized protein</fullName>
    </submittedName>
</protein>
<dbReference type="Proteomes" id="UP000831796">
    <property type="component" value="Chromosome"/>
</dbReference>
<evidence type="ECO:0000313" key="8">
    <source>
        <dbReference type="Proteomes" id="UP000831796"/>
    </source>
</evidence>
<dbReference type="PANTHER" id="PTHR19432:SF35">
    <property type="entry name" value="SOLUTE CARRIER FAMILY 45 MEMBER 3 ISOFORM X1"/>
    <property type="match status" value="1"/>
</dbReference>
<evidence type="ECO:0000256" key="6">
    <source>
        <dbReference type="SAM" id="Phobius"/>
    </source>
</evidence>
<evidence type="ECO:0000256" key="2">
    <source>
        <dbReference type="ARBA" id="ARBA00022448"/>
    </source>
</evidence>
<keyword evidence="2" id="KW-0813">Transport</keyword>
<dbReference type="PANTHER" id="PTHR19432">
    <property type="entry name" value="SUGAR TRANSPORTER"/>
    <property type="match status" value="1"/>
</dbReference>
<accession>A0A8T9QEU3</accession>